<comment type="caution">
    <text evidence="2">The sequence shown here is derived from an EMBL/GenBank/DDBJ whole genome shotgun (WGS) entry which is preliminary data.</text>
</comment>
<dbReference type="EMBL" id="OCYS01000086">
    <property type="protein sequence ID" value="SON87543.1"/>
    <property type="molecule type" value="Genomic_DNA"/>
</dbReference>
<name>A0AB38DZ35_XANCH</name>
<gene>
    <name evidence="2" type="ORF">XAP7430_320048</name>
</gene>
<organism evidence="2 3">
    <name type="scientific">Xanthomonas campestris pv. phaseoli</name>
    <dbReference type="NCBI Taxonomy" id="317013"/>
    <lineage>
        <taxon>Bacteria</taxon>
        <taxon>Pseudomonadati</taxon>
        <taxon>Pseudomonadota</taxon>
        <taxon>Gammaproteobacteria</taxon>
        <taxon>Lysobacterales</taxon>
        <taxon>Lysobacteraceae</taxon>
        <taxon>Xanthomonas</taxon>
    </lineage>
</organism>
<dbReference type="Proteomes" id="UP000234166">
    <property type="component" value="Unassembled WGS sequence"/>
</dbReference>
<accession>A0AB38DZ35</accession>
<keyword evidence="1" id="KW-1133">Transmembrane helix</keyword>
<sequence>MEVGGGHDVLALLDFLGAILVTFAAPCLKFLALFWRELLRQVTRQAGGVSIQRTDEGIPALPTAVVNPAQLDGLVAPNTAVLVPVGFDVEPHA</sequence>
<evidence type="ECO:0000313" key="3">
    <source>
        <dbReference type="Proteomes" id="UP000234166"/>
    </source>
</evidence>
<dbReference type="AlphaFoldDB" id="A0AB38DZ35"/>
<feature type="transmembrane region" description="Helical" evidence="1">
    <location>
        <begin position="15"/>
        <end position="35"/>
    </location>
</feature>
<evidence type="ECO:0000256" key="1">
    <source>
        <dbReference type="SAM" id="Phobius"/>
    </source>
</evidence>
<proteinExistence type="predicted"/>
<reference evidence="2 3" key="1">
    <citation type="submission" date="2017-10" db="EMBL/GenBank/DDBJ databases">
        <authorList>
            <person name="Regsiter A."/>
            <person name="William W."/>
        </authorList>
    </citation>
    <scope>NUCLEOTIDE SEQUENCE [LARGE SCALE GENOMIC DNA]</scope>
    <source>
        <strain evidence="2 3">CFBP7430</strain>
    </source>
</reference>
<keyword evidence="1" id="KW-0472">Membrane</keyword>
<evidence type="ECO:0000313" key="2">
    <source>
        <dbReference type="EMBL" id="SON87543.1"/>
    </source>
</evidence>
<protein>
    <submittedName>
        <fullName evidence="2">Uncharacterized protein</fullName>
    </submittedName>
</protein>
<keyword evidence="1" id="KW-0812">Transmembrane</keyword>